<dbReference type="CDD" id="cd04301">
    <property type="entry name" value="NAT_SF"/>
    <property type="match status" value="1"/>
</dbReference>
<organism evidence="3">
    <name type="scientific">Pseudomonas fluorescens</name>
    <dbReference type="NCBI Taxonomy" id="294"/>
    <lineage>
        <taxon>Bacteria</taxon>
        <taxon>Pseudomonadati</taxon>
        <taxon>Pseudomonadota</taxon>
        <taxon>Gammaproteobacteria</taxon>
        <taxon>Pseudomonadales</taxon>
        <taxon>Pseudomonadaceae</taxon>
        <taxon>Pseudomonas</taxon>
    </lineage>
</organism>
<accession>A0A5E6WXX2</accession>
<evidence type="ECO:0000313" key="3">
    <source>
        <dbReference type="EMBL" id="VVN33057.1"/>
    </source>
</evidence>
<dbReference type="SUPFAM" id="SSF55729">
    <property type="entry name" value="Acyl-CoA N-acyltransferases (Nat)"/>
    <property type="match status" value="1"/>
</dbReference>
<evidence type="ECO:0000313" key="4">
    <source>
        <dbReference type="Proteomes" id="UP000326595"/>
    </source>
</evidence>
<dbReference type="PROSITE" id="PS51186">
    <property type="entry name" value="GNAT"/>
    <property type="match status" value="1"/>
</dbReference>
<dbReference type="Proteomes" id="UP000326595">
    <property type="component" value="Chromosome"/>
</dbReference>
<dbReference type="RefSeq" id="WP_038995605.1">
    <property type="nucleotide sequence ID" value="NZ_OZ024668.1"/>
</dbReference>
<name>A0A5E6WXX2_PSEFL</name>
<dbReference type="GO" id="GO:0016747">
    <property type="term" value="F:acyltransferase activity, transferring groups other than amino-acyl groups"/>
    <property type="evidence" value="ECO:0007669"/>
    <property type="project" value="InterPro"/>
</dbReference>
<dbReference type="InterPro" id="IPR000182">
    <property type="entry name" value="GNAT_dom"/>
</dbReference>
<evidence type="ECO:0000259" key="1">
    <source>
        <dbReference type="PROSITE" id="PS51186"/>
    </source>
</evidence>
<dbReference type="EMBL" id="CABVHG010000042">
    <property type="protein sequence ID" value="VVN33057.1"/>
    <property type="molecule type" value="Genomic_DNA"/>
</dbReference>
<dbReference type="EMBL" id="OZ024668">
    <property type="protein sequence ID" value="CAK9889643.1"/>
    <property type="molecule type" value="Genomic_DNA"/>
</dbReference>
<sequence>MNKNEIDESNFQFLSMWKRLAGDHPGANLADEPGLSMRWADNAFAFWNALYLTEQISDAEHLRTRLTTAQRYMKSKQHDGLVYVCEDYLSASLLEQMETIVDSTGLVFALHLTGMVGNLLPFAEHNLHPALTFKRAENEEILQAYADINSAGYGLPLAAGRAGLMGSDLWRSSAYAYVGYDNGVPVSTSAAIVNDGQLYLALVATLPEAQRKGFGHATVRHALQCAYEATGLTRTSLHATEAGAPVYERIGYHRVTRFRAYMPKP</sequence>
<dbReference type="Pfam" id="PF13508">
    <property type="entry name" value="Acetyltransf_7"/>
    <property type="match status" value="1"/>
</dbReference>
<reference evidence="3" key="1">
    <citation type="submission" date="2019-09" db="EMBL/GenBank/DDBJ databases">
        <authorList>
            <person name="Chandra G."/>
            <person name="Truman W A."/>
        </authorList>
    </citation>
    <scope>NUCLEOTIDE SEQUENCE [LARGE SCALE GENOMIC DNA]</scope>
    <source>
        <strain evidence="3">PS652</strain>
    </source>
</reference>
<gene>
    <name evidence="2" type="ORF">PS652_02472</name>
    <name evidence="3" type="ORF">PS652_04951</name>
</gene>
<evidence type="ECO:0000313" key="2">
    <source>
        <dbReference type="EMBL" id="CAK9889643.1"/>
    </source>
</evidence>
<reference evidence="2 4" key="2">
    <citation type="submission" date="2024-03" db="EMBL/GenBank/DDBJ databases">
        <authorList>
            <person name="Alaster D. Moffat"/>
            <person name="Govind Chandra"/>
            <person name="Andrew W. Truman"/>
        </authorList>
    </citation>
    <scope>NUCLEOTIDE SEQUENCE [LARGE SCALE GENOMIC DNA]</scope>
    <source>
        <strain evidence="2">PS652</strain>
    </source>
</reference>
<proteinExistence type="predicted"/>
<feature type="domain" description="N-acetyltransferase" evidence="1">
    <location>
        <begin position="131"/>
        <end position="265"/>
    </location>
</feature>
<dbReference type="Gene3D" id="3.40.630.30">
    <property type="match status" value="1"/>
</dbReference>
<protein>
    <recommendedName>
        <fullName evidence="1">N-acetyltransferase domain-containing protein</fullName>
    </recommendedName>
</protein>
<dbReference type="InterPro" id="IPR016181">
    <property type="entry name" value="Acyl_CoA_acyltransferase"/>
</dbReference>
<dbReference type="AlphaFoldDB" id="A0A5E6WXX2"/>